<dbReference type="InterPro" id="IPR013783">
    <property type="entry name" value="Ig-like_fold"/>
</dbReference>
<evidence type="ECO:0000313" key="2">
    <source>
        <dbReference type="EMBL" id="OTF80119.1"/>
    </source>
</evidence>
<name>A0A1Y3BGR1_EURMA</name>
<feature type="non-terminal residue" evidence="2">
    <location>
        <position position="1"/>
    </location>
</feature>
<feature type="domain" description="Ig-like" evidence="1">
    <location>
        <begin position="341"/>
        <end position="428"/>
    </location>
</feature>
<reference evidence="2 3" key="1">
    <citation type="submission" date="2017-03" db="EMBL/GenBank/DDBJ databases">
        <title>Genome Survey of Euroglyphus maynei.</title>
        <authorList>
            <person name="Arlian L.G."/>
            <person name="Morgan M.S."/>
            <person name="Rider S.D."/>
        </authorList>
    </citation>
    <scope>NUCLEOTIDE SEQUENCE [LARGE SCALE GENOMIC DNA]</scope>
    <source>
        <strain evidence="2">Arlian Lab</strain>
        <tissue evidence="2">Whole body</tissue>
    </source>
</reference>
<sequence length="428" mass="49276">EDSGQYECRAINDLGEDHIYCNVNVQKRKIIDTSTIHDESLEKIQQIEHLHTAAKKHDIFDDQTTIRRPRIIRPLKCSHELIEGDSVCLELTAEPVNDSTMIVEWSHNGIPIKAGHRFVVIQEFGYIALRILYVYPEDAGTYTVRITNAAGEIIASSNINVMEKQNIIYDTIHPQGLEKIQLLEKHVQQTRRRRPDYEQTEMMTSPCFVSKLRGHTKLVEGDHCHMECQIEPINDPDMIVEILHDGRPLKTGSRYRTLCEFGYIALDIHSVNPEDTGTYRFKISNRLGQIEDSKHLQVQSIKSIQTDTMYEETVLKKLNVLEHHHPKTAAEIDDEKTQQKPIFTQPLHNVYNIREGANAHLECRLIPVNDPSMKIDWYKDGRPLQNSSRYHHINDFGYISLDIHKVEAKDSGTYTVNAMNELGEAHTL</sequence>
<dbReference type="SMART" id="SM00409">
    <property type="entry name" value="IG"/>
    <property type="match status" value="3"/>
</dbReference>
<feature type="domain" description="Ig-like" evidence="1">
    <location>
        <begin position="206"/>
        <end position="297"/>
    </location>
</feature>
<evidence type="ECO:0000313" key="3">
    <source>
        <dbReference type="Proteomes" id="UP000194236"/>
    </source>
</evidence>
<dbReference type="InterPro" id="IPR013098">
    <property type="entry name" value="Ig_I-set"/>
</dbReference>
<feature type="non-terminal residue" evidence="2">
    <location>
        <position position="428"/>
    </location>
</feature>
<dbReference type="InterPro" id="IPR036179">
    <property type="entry name" value="Ig-like_dom_sf"/>
</dbReference>
<dbReference type="AlphaFoldDB" id="A0A1Y3BGR1"/>
<dbReference type="FunFam" id="2.60.40.10:FF:000962">
    <property type="entry name" value="titin isoform X1"/>
    <property type="match status" value="3"/>
</dbReference>
<dbReference type="InterPro" id="IPR003599">
    <property type="entry name" value="Ig_sub"/>
</dbReference>
<dbReference type="Pfam" id="PF07679">
    <property type="entry name" value="I-set"/>
    <property type="match status" value="3"/>
</dbReference>
<keyword evidence="3" id="KW-1185">Reference proteome</keyword>
<organism evidence="2 3">
    <name type="scientific">Euroglyphus maynei</name>
    <name type="common">Mayne's house dust mite</name>
    <dbReference type="NCBI Taxonomy" id="6958"/>
    <lineage>
        <taxon>Eukaryota</taxon>
        <taxon>Metazoa</taxon>
        <taxon>Ecdysozoa</taxon>
        <taxon>Arthropoda</taxon>
        <taxon>Chelicerata</taxon>
        <taxon>Arachnida</taxon>
        <taxon>Acari</taxon>
        <taxon>Acariformes</taxon>
        <taxon>Sarcoptiformes</taxon>
        <taxon>Astigmata</taxon>
        <taxon>Psoroptidia</taxon>
        <taxon>Analgoidea</taxon>
        <taxon>Pyroglyphidae</taxon>
        <taxon>Pyroglyphinae</taxon>
        <taxon>Euroglyphus</taxon>
    </lineage>
</organism>
<dbReference type="PANTHER" id="PTHR47633:SF4">
    <property type="entry name" value="MYOPALLADIN ISOFORM X1"/>
    <property type="match status" value="1"/>
</dbReference>
<dbReference type="PANTHER" id="PTHR47633">
    <property type="entry name" value="IMMUNOGLOBULIN"/>
    <property type="match status" value="1"/>
</dbReference>
<accession>A0A1Y3BGR1</accession>
<feature type="domain" description="Ig-like" evidence="1">
    <location>
        <begin position="69"/>
        <end position="160"/>
    </location>
</feature>
<proteinExistence type="predicted"/>
<dbReference type="PROSITE" id="PS50835">
    <property type="entry name" value="IG_LIKE"/>
    <property type="match status" value="3"/>
</dbReference>
<dbReference type="SUPFAM" id="SSF48726">
    <property type="entry name" value="Immunoglobulin"/>
    <property type="match status" value="3"/>
</dbReference>
<dbReference type="EMBL" id="MUJZ01019847">
    <property type="protein sequence ID" value="OTF80119.1"/>
    <property type="molecule type" value="Genomic_DNA"/>
</dbReference>
<dbReference type="OrthoDB" id="6612025at2759"/>
<dbReference type="Gene3D" id="2.60.40.10">
    <property type="entry name" value="Immunoglobulins"/>
    <property type="match status" value="3"/>
</dbReference>
<protein>
    <recommendedName>
        <fullName evidence="1">Ig-like domain-containing protein</fullName>
    </recommendedName>
</protein>
<dbReference type="Proteomes" id="UP000194236">
    <property type="component" value="Unassembled WGS sequence"/>
</dbReference>
<comment type="caution">
    <text evidence="2">The sequence shown here is derived from an EMBL/GenBank/DDBJ whole genome shotgun (WGS) entry which is preliminary data.</text>
</comment>
<evidence type="ECO:0000259" key="1">
    <source>
        <dbReference type="PROSITE" id="PS50835"/>
    </source>
</evidence>
<dbReference type="InterPro" id="IPR007110">
    <property type="entry name" value="Ig-like_dom"/>
</dbReference>
<gene>
    <name evidence="2" type="ORF">BLA29_006130</name>
</gene>